<reference evidence="1" key="1">
    <citation type="submission" date="2023-01" db="EMBL/GenBank/DDBJ databases">
        <title>Exophiala dermititidis isolated from Cystic Fibrosis Patient.</title>
        <authorList>
            <person name="Kurbessoian T."/>
            <person name="Crocker A."/>
            <person name="Murante D."/>
            <person name="Hogan D.A."/>
            <person name="Stajich J.E."/>
        </authorList>
    </citation>
    <scope>NUCLEOTIDE SEQUENCE</scope>
    <source>
        <strain evidence="1">Ex8</strain>
    </source>
</reference>
<protein>
    <submittedName>
        <fullName evidence="1">Uncharacterized protein</fullName>
    </submittedName>
</protein>
<dbReference type="EMBL" id="JAJGCB010000020">
    <property type="protein sequence ID" value="KAJ8988056.1"/>
    <property type="molecule type" value="Genomic_DNA"/>
</dbReference>
<sequence length="102" mass="11721">MLLQEAEGGCREIFLERGPQIATAEKASHERQRKLSLHGRLGEYWEHVEAISRLRGERPCRNAVQQWAASVTVFVFVCQCPCHALHPRHPNEALHTSRGQRR</sequence>
<accession>A0AAN6EMJ1</accession>
<dbReference type="AlphaFoldDB" id="A0AAN6EMJ1"/>
<gene>
    <name evidence="1" type="ORF">HRR80_007833</name>
</gene>
<dbReference type="Proteomes" id="UP001161757">
    <property type="component" value="Unassembled WGS sequence"/>
</dbReference>
<name>A0AAN6EMJ1_EXODE</name>
<organism evidence="1 2">
    <name type="scientific">Exophiala dermatitidis</name>
    <name type="common">Black yeast-like fungus</name>
    <name type="synonym">Wangiella dermatitidis</name>
    <dbReference type="NCBI Taxonomy" id="5970"/>
    <lineage>
        <taxon>Eukaryota</taxon>
        <taxon>Fungi</taxon>
        <taxon>Dikarya</taxon>
        <taxon>Ascomycota</taxon>
        <taxon>Pezizomycotina</taxon>
        <taxon>Eurotiomycetes</taxon>
        <taxon>Chaetothyriomycetidae</taxon>
        <taxon>Chaetothyriales</taxon>
        <taxon>Herpotrichiellaceae</taxon>
        <taxon>Exophiala</taxon>
    </lineage>
</organism>
<evidence type="ECO:0000313" key="1">
    <source>
        <dbReference type="EMBL" id="KAJ8988056.1"/>
    </source>
</evidence>
<proteinExistence type="predicted"/>
<evidence type="ECO:0000313" key="2">
    <source>
        <dbReference type="Proteomes" id="UP001161757"/>
    </source>
</evidence>
<comment type="caution">
    <text evidence="1">The sequence shown here is derived from an EMBL/GenBank/DDBJ whole genome shotgun (WGS) entry which is preliminary data.</text>
</comment>